<dbReference type="Proteomes" id="UP000036867">
    <property type="component" value="Unassembled WGS sequence"/>
</dbReference>
<dbReference type="EMBL" id="LILB01000005">
    <property type="protein sequence ID" value="KOO49637.1"/>
    <property type="molecule type" value="Genomic_DNA"/>
</dbReference>
<dbReference type="AlphaFoldDB" id="A0A0M0LFE7"/>
<proteinExistence type="predicted"/>
<protein>
    <submittedName>
        <fullName evidence="1">Uncharacterized protein</fullName>
    </submittedName>
</protein>
<accession>A0A0M0LFE7</accession>
<dbReference type="GeneID" id="301137402"/>
<dbReference type="STRING" id="263475.AMD00_14985"/>
<organism evidence="1 2">
    <name type="scientific">Viridibacillus arvi</name>
    <dbReference type="NCBI Taxonomy" id="263475"/>
    <lineage>
        <taxon>Bacteria</taxon>
        <taxon>Bacillati</taxon>
        <taxon>Bacillota</taxon>
        <taxon>Bacilli</taxon>
        <taxon>Bacillales</taxon>
        <taxon>Caryophanaceae</taxon>
        <taxon>Viridibacillus</taxon>
    </lineage>
</organism>
<dbReference type="RefSeq" id="WP_053417810.1">
    <property type="nucleotide sequence ID" value="NZ_LILB01000005.1"/>
</dbReference>
<evidence type="ECO:0000313" key="2">
    <source>
        <dbReference type="Proteomes" id="UP000036867"/>
    </source>
</evidence>
<sequence length="99" mass="11929">MEEIFVMEWFTKQLRKVFHVYLQASNVKIEVIDLKHPVLEQYMQVIQNEWNLILANAYSCTHDDLRGSHWGAFFICKEDGVLFELWKKNEEVIAYEVYK</sequence>
<name>A0A0M0LFE7_9BACL</name>
<reference evidence="2" key="1">
    <citation type="submission" date="2015-08" db="EMBL/GenBank/DDBJ databases">
        <title>Fjat-10028 dsm 16317.</title>
        <authorList>
            <person name="Liu B."/>
            <person name="Wang J."/>
            <person name="Zhu Y."/>
            <person name="Liu G."/>
            <person name="Chen Q."/>
            <person name="Chen Z."/>
            <person name="Lan J."/>
            <person name="Che J."/>
            <person name="Ge C."/>
            <person name="Shi H."/>
            <person name="Pan Z."/>
            <person name="Liu X."/>
        </authorList>
    </citation>
    <scope>NUCLEOTIDE SEQUENCE [LARGE SCALE GENOMIC DNA]</scope>
    <source>
        <strain evidence="2">DSM 16317</strain>
    </source>
</reference>
<dbReference type="OrthoDB" id="2455148at2"/>
<gene>
    <name evidence="1" type="ORF">AMD00_14985</name>
</gene>
<evidence type="ECO:0000313" key="1">
    <source>
        <dbReference type="EMBL" id="KOO49637.1"/>
    </source>
</evidence>
<keyword evidence="2" id="KW-1185">Reference proteome</keyword>
<comment type="caution">
    <text evidence="1">The sequence shown here is derived from an EMBL/GenBank/DDBJ whole genome shotgun (WGS) entry which is preliminary data.</text>
</comment>